<gene>
    <name evidence="4" type="ORF">V9T40_006072</name>
</gene>
<reference evidence="4 5" key="1">
    <citation type="submission" date="2024-03" db="EMBL/GenBank/DDBJ databases">
        <title>Adaptation during the transition from Ophiocordyceps entomopathogen to insect associate is accompanied by gene loss and intensified selection.</title>
        <authorList>
            <person name="Ward C.M."/>
            <person name="Onetto C.A."/>
            <person name="Borneman A.R."/>
        </authorList>
    </citation>
    <scope>NUCLEOTIDE SEQUENCE [LARGE SCALE GENOMIC DNA]</scope>
    <source>
        <strain evidence="4">AWRI1</strain>
        <tissue evidence="4">Single Adult Female</tissue>
    </source>
</reference>
<evidence type="ECO:0000313" key="5">
    <source>
        <dbReference type="Proteomes" id="UP001367676"/>
    </source>
</evidence>
<dbReference type="Pfam" id="PF00956">
    <property type="entry name" value="NAP"/>
    <property type="match status" value="1"/>
</dbReference>
<evidence type="ECO:0000256" key="1">
    <source>
        <dbReference type="ARBA" id="ARBA00009947"/>
    </source>
</evidence>
<dbReference type="Gene3D" id="3.30.1120.90">
    <property type="entry name" value="Nucleosome assembly protein"/>
    <property type="match status" value="1"/>
</dbReference>
<protein>
    <recommendedName>
        <fullName evidence="6">Nucleosome assembly protein 1-like 1</fullName>
    </recommendedName>
</protein>
<dbReference type="InterPro" id="IPR037231">
    <property type="entry name" value="NAP-like_sf"/>
</dbReference>
<dbReference type="Proteomes" id="UP001367676">
    <property type="component" value="Unassembled WGS sequence"/>
</dbReference>
<feature type="compositionally biased region" description="Basic and acidic residues" evidence="3">
    <location>
        <begin position="366"/>
        <end position="377"/>
    </location>
</feature>
<feature type="compositionally biased region" description="Polar residues" evidence="3">
    <location>
        <begin position="397"/>
        <end position="406"/>
    </location>
</feature>
<evidence type="ECO:0000256" key="3">
    <source>
        <dbReference type="SAM" id="MobiDB-lite"/>
    </source>
</evidence>
<name>A0AAN9TV94_9HEMI</name>
<sequence>MSSEHDTTIENEDSELLDSTDCADKSLISELSKHDVLSSIQIDAYESLPAPVKRRVKALKNLQLQVTNLEAKFYEEVHLLECKYNKLYYPIHEKRHNIVTGLYEPTESECQWTLDDDTEELSKDLDEKAKIEEVSEKKDGEGEPDSKPIVGVPLFWLTAFKNVSLIADMIQPCDEPILATLIDVKSILLESDPMGFVLEFHFAPNEYFSNSVLTKEYEMKCSPDPTDPFSFEGPEIVKCKGCKIDWKKGKNVTIKQVKKKQKHKNRNSVTRVVVKTVQNDSFFHFFSPPDICEESDSESYDETQALLTSDFEIGHLIRERVVPNAVLFFTGEAIDPDEYDEEEEEEEEEDEDDDYVEESDPEEKEEIPFKKSEENSKRKGGRRSSGPAQNAKAGHVSGNTAECKQQ</sequence>
<proteinExistence type="inferred from homology"/>
<dbReference type="FunFam" id="1.20.5.1500:FF:000001">
    <property type="entry name" value="Nucleosome assembly protein 1-like 1"/>
    <property type="match status" value="1"/>
</dbReference>
<dbReference type="SUPFAM" id="SSF143113">
    <property type="entry name" value="NAP-like"/>
    <property type="match status" value="1"/>
</dbReference>
<dbReference type="PANTHER" id="PTHR11875">
    <property type="entry name" value="TESTIS-SPECIFIC Y-ENCODED PROTEIN"/>
    <property type="match status" value="1"/>
</dbReference>
<evidence type="ECO:0000313" key="4">
    <source>
        <dbReference type="EMBL" id="KAK7604886.1"/>
    </source>
</evidence>
<comment type="similarity">
    <text evidence="1 2">Belongs to the nucleosome assembly protein (NAP) family.</text>
</comment>
<keyword evidence="5" id="KW-1185">Reference proteome</keyword>
<comment type="caution">
    <text evidence="4">The sequence shown here is derived from an EMBL/GenBank/DDBJ whole genome shotgun (WGS) entry which is preliminary data.</text>
</comment>
<dbReference type="AlphaFoldDB" id="A0AAN9TV94"/>
<organism evidence="4 5">
    <name type="scientific">Parthenolecanium corni</name>
    <dbReference type="NCBI Taxonomy" id="536013"/>
    <lineage>
        <taxon>Eukaryota</taxon>
        <taxon>Metazoa</taxon>
        <taxon>Ecdysozoa</taxon>
        <taxon>Arthropoda</taxon>
        <taxon>Hexapoda</taxon>
        <taxon>Insecta</taxon>
        <taxon>Pterygota</taxon>
        <taxon>Neoptera</taxon>
        <taxon>Paraneoptera</taxon>
        <taxon>Hemiptera</taxon>
        <taxon>Sternorrhyncha</taxon>
        <taxon>Coccoidea</taxon>
        <taxon>Coccidae</taxon>
        <taxon>Parthenolecanium</taxon>
    </lineage>
</organism>
<evidence type="ECO:0000256" key="2">
    <source>
        <dbReference type="RuleBase" id="RU003876"/>
    </source>
</evidence>
<dbReference type="GO" id="GO:0006334">
    <property type="term" value="P:nucleosome assembly"/>
    <property type="evidence" value="ECO:0007669"/>
    <property type="project" value="InterPro"/>
</dbReference>
<dbReference type="InterPro" id="IPR002164">
    <property type="entry name" value="NAP_family"/>
</dbReference>
<dbReference type="Gene3D" id="1.20.5.1500">
    <property type="match status" value="1"/>
</dbReference>
<dbReference type="GO" id="GO:0005634">
    <property type="term" value="C:nucleus"/>
    <property type="evidence" value="ECO:0007669"/>
    <property type="project" value="InterPro"/>
</dbReference>
<feature type="compositionally biased region" description="Acidic residues" evidence="3">
    <location>
        <begin position="334"/>
        <end position="365"/>
    </location>
</feature>
<accession>A0AAN9TV94</accession>
<dbReference type="EMBL" id="JBBCAQ010000003">
    <property type="protein sequence ID" value="KAK7604886.1"/>
    <property type="molecule type" value="Genomic_DNA"/>
</dbReference>
<evidence type="ECO:0008006" key="6">
    <source>
        <dbReference type="Google" id="ProtNLM"/>
    </source>
</evidence>
<feature type="region of interest" description="Disordered" evidence="3">
    <location>
        <begin position="332"/>
        <end position="406"/>
    </location>
</feature>